<dbReference type="FunFam" id="3.10.290.10:FF:000022">
    <property type="entry name" value="Tyrosine--tRNA ligase"/>
    <property type="match status" value="1"/>
</dbReference>
<dbReference type="RefSeq" id="WP_022609410.1">
    <property type="nucleotide sequence ID" value="NZ_ASSJ01000097.1"/>
</dbReference>
<name>U5DJD5_9CHRO</name>
<dbReference type="GO" id="GO:0006437">
    <property type="term" value="P:tyrosyl-tRNA aminoacylation"/>
    <property type="evidence" value="ECO:0007669"/>
    <property type="project" value="UniProtKB-UniRule"/>
</dbReference>
<dbReference type="SUPFAM" id="SSF52374">
    <property type="entry name" value="Nucleotidylyl transferase"/>
    <property type="match status" value="1"/>
</dbReference>
<dbReference type="FunCoup" id="U5DJD5">
    <property type="interactions" value="84"/>
</dbReference>
<dbReference type="GO" id="GO:0004831">
    <property type="term" value="F:tyrosine-tRNA ligase activity"/>
    <property type="evidence" value="ECO:0007669"/>
    <property type="project" value="UniProtKB-UniRule"/>
</dbReference>
<dbReference type="Proteomes" id="UP000016960">
    <property type="component" value="Unassembled WGS sequence"/>
</dbReference>
<comment type="catalytic activity">
    <reaction evidence="8 9">
        <text>tRNA(Tyr) + L-tyrosine + ATP = L-tyrosyl-tRNA(Tyr) + AMP + diphosphate + H(+)</text>
        <dbReference type="Rhea" id="RHEA:10220"/>
        <dbReference type="Rhea" id="RHEA-COMP:9706"/>
        <dbReference type="Rhea" id="RHEA-COMP:9707"/>
        <dbReference type="ChEBI" id="CHEBI:15378"/>
        <dbReference type="ChEBI" id="CHEBI:30616"/>
        <dbReference type="ChEBI" id="CHEBI:33019"/>
        <dbReference type="ChEBI" id="CHEBI:58315"/>
        <dbReference type="ChEBI" id="CHEBI:78442"/>
        <dbReference type="ChEBI" id="CHEBI:78536"/>
        <dbReference type="ChEBI" id="CHEBI:456215"/>
        <dbReference type="EC" id="6.1.1.1"/>
    </reaction>
</comment>
<dbReference type="EMBL" id="ASSJ01000097">
    <property type="protein sequence ID" value="ERN39800.1"/>
    <property type="molecule type" value="Genomic_DNA"/>
</dbReference>
<comment type="similarity">
    <text evidence="9">Belongs to the class-I aminoacyl-tRNA synthetase family. TyrS type 2 subfamily.</text>
</comment>
<feature type="binding site" evidence="9">
    <location>
        <position position="242"/>
    </location>
    <ligand>
        <name>ATP</name>
        <dbReference type="ChEBI" id="CHEBI:30616"/>
    </ligand>
</feature>
<sequence length="406" mass="44865">MSAAIASSTLSWLHRGTSEIFPNQPDSDDPDVNLERRILDSDRPLRIKLGIDPTGTDIHLGHSIPARKLRAFQDAGHIAVLIVGDFTARIGDPTGKSDVRKQLTSQQVAANAETYLEQLRPVLDFSPERLEVRYNSEWLQKLDLSAILELLAQMTVGQMLAKEGFAERYAREMPIFLHEFLYPLMQGYDSVAVDADVELGGTDQKFNIAVGRDLQRFYGKRLQFGLLTPILVGTDGVQKMSKSLGNYVGLREDALSMYSKLEKTPDSQIDSYFELLTALPRHELPENPRDRQKLLALEIVAQYRGRDAARQAQSAAIELVQGSAQSAEAVPEFSLADIEFPAKLFYILSASGLCKSSGEGRRQIQGGAVRLDGDKVTDVDRTFAAAADLSGKTLQVGKKRFARLVA</sequence>
<evidence type="ECO:0000256" key="10">
    <source>
        <dbReference type="PROSITE-ProRule" id="PRU00182"/>
    </source>
</evidence>
<dbReference type="InterPro" id="IPR024108">
    <property type="entry name" value="Tyr-tRNA-ligase_bac_2"/>
</dbReference>
<comment type="function">
    <text evidence="9">Catalyzes the attachment of tyrosine to tRNA(Tyr) in a two-step reaction: tyrosine is first activated by ATP to form Tyr-AMP and then transferred to the acceptor end of tRNA(Tyr).</text>
</comment>
<feature type="domain" description="Tyrosine--tRNA ligase SYY-like C-terminal" evidence="11">
    <location>
        <begin position="325"/>
        <end position="402"/>
    </location>
</feature>
<keyword evidence="4 9" id="KW-0067">ATP-binding</keyword>
<evidence type="ECO:0000256" key="6">
    <source>
        <dbReference type="ARBA" id="ARBA00022917"/>
    </source>
</evidence>
<dbReference type="STRING" id="582515.KR51_00037790"/>
<dbReference type="OrthoDB" id="9804243at2"/>
<keyword evidence="7 9" id="KW-0030">Aminoacyl-tRNA synthetase</keyword>
<dbReference type="InterPro" id="IPR002307">
    <property type="entry name" value="Tyr-tRNA-ligase"/>
</dbReference>
<feature type="short sequence motif" description="'KMSKS' region" evidence="9">
    <location>
        <begin position="239"/>
        <end position="243"/>
    </location>
</feature>
<dbReference type="HAMAP" id="MF_02007">
    <property type="entry name" value="Tyr_tRNA_synth_type2"/>
    <property type="match status" value="1"/>
</dbReference>
<dbReference type="GO" id="GO:0003723">
    <property type="term" value="F:RNA binding"/>
    <property type="evidence" value="ECO:0007669"/>
    <property type="project" value="UniProtKB-KW"/>
</dbReference>
<organism evidence="12 13">
    <name type="scientific">Rubidibacter lacunae KORDI 51-2</name>
    <dbReference type="NCBI Taxonomy" id="582515"/>
    <lineage>
        <taxon>Bacteria</taxon>
        <taxon>Bacillati</taxon>
        <taxon>Cyanobacteriota</taxon>
        <taxon>Cyanophyceae</taxon>
        <taxon>Oscillatoriophycideae</taxon>
        <taxon>Chroococcales</taxon>
        <taxon>Aphanothecaceae</taxon>
        <taxon>Rubidibacter</taxon>
    </lineage>
</organism>
<keyword evidence="3 9" id="KW-0547">Nucleotide-binding</keyword>
<proteinExistence type="inferred from homology"/>
<dbReference type="SUPFAM" id="SSF55174">
    <property type="entry name" value="Alpha-L RNA-binding motif"/>
    <property type="match status" value="1"/>
</dbReference>
<dbReference type="InterPro" id="IPR036986">
    <property type="entry name" value="S4_RNA-bd_sf"/>
</dbReference>
<evidence type="ECO:0000313" key="13">
    <source>
        <dbReference type="Proteomes" id="UP000016960"/>
    </source>
</evidence>
<dbReference type="Pfam" id="PF00579">
    <property type="entry name" value="tRNA-synt_1b"/>
    <property type="match status" value="1"/>
</dbReference>
<dbReference type="AlphaFoldDB" id="U5DJD5"/>
<dbReference type="InterPro" id="IPR002305">
    <property type="entry name" value="aa-tRNA-synth_Ic"/>
</dbReference>
<dbReference type="InterPro" id="IPR024088">
    <property type="entry name" value="Tyr-tRNA-ligase_bac-type"/>
</dbReference>
<dbReference type="PATRIC" id="fig|582515.4.peg.4246"/>
<dbReference type="Pfam" id="PF22421">
    <property type="entry name" value="SYY_C-terminal"/>
    <property type="match status" value="1"/>
</dbReference>
<evidence type="ECO:0000256" key="3">
    <source>
        <dbReference type="ARBA" id="ARBA00022741"/>
    </source>
</evidence>
<dbReference type="PANTHER" id="PTHR11766">
    <property type="entry name" value="TYROSYL-TRNA SYNTHETASE"/>
    <property type="match status" value="1"/>
</dbReference>
<keyword evidence="1 9" id="KW-0963">Cytoplasm</keyword>
<evidence type="ECO:0000313" key="12">
    <source>
        <dbReference type="EMBL" id="ERN39800.1"/>
    </source>
</evidence>
<evidence type="ECO:0000256" key="7">
    <source>
        <dbReference type="ARBA" id="ARBA00023146"/>
    </source>
</evidence>
<dbReference type="eggNOG" id="COG0162">
    <property type="taxonomic scope" value="Bacteria"/>
</dbReference>
<comment type="caution">
    <text evidence="12">The sequence shown here is derived from an EMBL/GenBank/DDBJ whole genome shotgun (WGS) entry which is preliminary data.</text>
</comment>
<dbReference type="Gene3D" id="3.10.290.10">
    <property type="entry name" value="RNA-binding S4 domain"/>
    <property type="match status" value="1"/>
</dbReference>
<accession>U5DJD5</accession>
<evidence type="ECO:0000256" key="2">
    <source>
        <dbReference type="ARBA" id="ARBA00022598"/>
    </source>
</evidence>
<dbReference type="InParanoid" id="U5DJD5"/>
<evidence type="ECO:0000256" key="4">
    <source>
        <dbReference type="ARBA" id="ARBA00022840"/>
    </source>
</evidence>
<dbReference type="PANTHER" id="PTHR11766:SF1">
    <property type="entry name" value="TYROSINE--TRNA LIGASE"/>
    <property type="match status" value="1"/>
</dbReference>
<keyword evidence="2 9" id="KW-0436">Ligase</keyword>
<dbReference type="PRINTS" id="PR01040">
    <property type="entry name" value="TRNASYNTHTYR"/>
</dbReference>
<evidence type="ECO:0000256" key="8">
    <source>
        <dbReference type="ARBA" id="ARBA00048248"/>
    </source>
</evidence>
<comment type="subcellular location">
    <subcellularLocation>
        <location evidence="9">Cytoplasm</location>
    </subcellularLocation>
</comment>
<keyword evidence="13" id="KW-1185">Reference proteome</keyword>
<dbReference type="GO" id="GO:0005829">
    <property type="term" value="C:cytosol"/>
    <property type="evidence" value="ECO:0007669"/>
    <property type="project" value="TreeGrafter"/>
</dbReference>
<feature type="short sequence motif" description="'HIGH' region" evidence="9">
    <location>
        <begin position="53"/>
        <end position="62"/>
    </location>
</feature>
<reference evidence="12 13" key="1">
    <citation type="submission" date="2013-05" db="EMBL/GenBank/DDBJ databases">
        <title>Draft genome sequence of Rubidibacter lacunae KORDI 51-2.</title>
        <authorList>
            <person name="Choi D.H."/>
            <person name="Noh J.H."/>
            <person name="Kwon K.-K."/>
            <person name="Lee J.-H."/>
            <person name="Ryu J.-Y."/>
        </authorList>
    </citation>
    <scope>NUCLEOTIDE SEQUENCE [LARGE SCALE GENOMIC DNA]</scope>
    <source>
        <strain evidence="12 13">KORDI 51-2</strain>
    </source>
</reference>
<dbReference type="GO" id="GO:0005524">
    <property type="term" value="F:ATP binding"/>
    <property type="evidence" value="ECO:0007669"/>
    <property type="project" value="UniProtKB-UniRule"/>
</dbReference>
<keyword evidence="5 10" id="KW-0694">RNA-binding</keyword>
<evidence type="ECO:0000256" key="1">
    <source>
        <dbReference type="ARBA" id="ARBA00022490"/>
    </source>
</evidence>
<evidence type="ECO:0000256" key="9">
    <source>
        <dbReference type="HAMAP-Rule" id="MF_02007"/>
    </source>
</evidence>
<protein>
    <recommendedName>
        <fullName evidence="9">Tyrosine--tRNA ligase</fullName>
        <ecNumber evidence="9">6.1.1.1</ecNumber>
    </recommendedName>
    <alternativeName>
        <fullName evidence="9">Tyrosyl-tRNA synthetase</fullName>
        <shortName evidence="9">TyrRS</shortName>
    </alternativeName>
</protein>
<dbReference type="CDD" id="cd00805">
    <property type="entry name" value="TyrRS_core"/>
    <property type="match status" value="1"/>
</dbReference>
<dbReference type="Gene3D" id="1.10.240.10">
    <property type="entry name" value="Tyrosyl-Transfer RNA Synthetase"/>
    <property type="match status" value="1"/>
</dbReference>
<dbReference type="EC" id="6.1.1.1" evidence="9"/>
<keyword evidence="6 9" id="KW-0648">Protein biosynthesis</keyword>
<dbReference type="InterPro" id="IPR014729">
    <property type="entry name" value="Rossmann-like_a/b/a_fold"/>
</dbReference>
<comment type="subunit">
    <text evidence="9">Homodimer.</text>
</comment>
<evidence type="ECO:0000259" key="11">
    <source>
        <dbReference type="Pfam" id="PF22421"/>
    </source>
</evidence>
<dbReference type="NCBIfam" id="TIGR00234">
    <property type="entry name" value="tyrS"/>
    <property type="match status" value="1"/>
</dbReference>
<gene>
    <name evidence="9" type="primary">tyrS</name>
    <name evidence="12" type="ORF">KR51_00037790</name>
</gene>
<dbReference type="InterPro" id="IPR054608">
    <property type="entry name" value="SYY-like_C"/>
</dbReference>
<evidence type="ECO:0000256" key="5">
    <source>
        <dbReference type="ARBA" id="ARBA00022884"/>
    </source>
</evidence>
<dbReference type="PROSITE" id="PS50889">
    <property type="entry name" value="S4"/>
    <property type="match status" value="1"/>
</dbReference>
<dbReference type="Gene3D" id="3.40.50.620">
    <property type="entry name" value="HUPs"/>
    <property type="match status" value="1"/>
</dbReference>